<dbReference type="GO" id="GO:0005886">
    <property type="term" value="C:plasma membrane"/>
    <property type="evidence" value="ECO:0007669"/>
    <property type="project" value="TreeGrafter"/>
</dbReference>
<comment type="similarity">
    <text evidence="2">Belongs to the SID1 family.</text>
</comment>
<gene>
    <name evidence="11" type="ORF">PTSG_06070</name>
</gene>
<proteinExistence type="inferred from homology"/>
<keyword evidence="5 9" id="KW-1133">Transmembrane helix</keyword>
<feature type="region of interest" description="Disordered" evidence="8">
    <location>
        <begin position="369"/>
        <end position="439"/>
    </location>
</feature>
<feature type="transmembrane region" description="Helical" evidence="9">
    <location>
        <begin position="635"/>
        <end position="656"/>
    </location>
</feature>
<evidence type="ECO:0000256" key="5">
    <source>
        <dbReference type="ARBA" id="ARBA00022989"/>
    </source>
</evidence>
<feature type="transmembrane region" description="Helical" evidence="9">
    <location>
        <begin position="292"/>
        <end position="311"/>
    </location>
</feature>
<dbReference type="eggNOG" id="ENOG502QUXZ">
    <property type="taxonomic scope" value="Eukaryota"/>
</dbReference>
<dbReference type="Pfam" id="PF13965">
    <property type="entry name" value="SID-1_RNA_chan"/>
    <property type="match status" value="2"/>
</dbReference>
<evidence type="ECO:0000256" key="3">
    <source>
        <dbReference type="ARBA" id="ARBA00022692"/>
    </source>
</evidence>
<feature type="transmembrane region" description="Helical" evidence="9">
    <location>
        <begin position="531"/>
        <end position="551"/>
    </location>
</feature>
<dbReference type="EMBL" id="GL832969">
    <property type="protein sequence ID" value="EGD74709.1"/>
    <property type="molecule type" value="Genomic_DNA"/>
</dbReference>
<sequence>MMTKQATQRTVPVPLPLLLMAVAAVLGVRCCCAMMHVDAPAPDPPISLPQCRRHQPLVLGEACVVNGTVTEDQPAVTSFSYPHSPDNTIVPRITSWSTANRTGHVGFFLSQSCGFQQWSLPLEAQGCKFPLVRRNICPDVSCMSNASDWEFSVTVTSLQQERFIYKAELFDTAVSVGTPRTITASPNLPAYLRLTFGDHEQLRIDVRTDAPHPLRSIISLQNSSCPLYDLDSNVRFEGFYETALHSSTFVLDRSRLGPDIFVVVIVLPDEHTCVAEPQDFVVDVQSTDDLDYTWPVMFVVVVFILVPYGLYMLAVWCEVRHGAGINEPAPDELLFLFRSHARRSKRSGAQEDWEEREDSALLHHAPTYGAMDRPLQPLHPQPRRNPHDDGGDDGRGEGQAAAPGTSPAAHDQHHQRADEEEQAAEKGEEEEENGRGGEGIARQQAAAMLLTTREANTTPQSVSAPVAPLSVQARGSGSGSGSGGIVLRAEWDTGHNYTAYDLHACRGQEPAMVSHLARKLPSIQEKKFKQYALYLIALMVFYALPVVQLVYSQLDHFHAGNQDLCYYNFRCSRPLWRTYSFNNFFSNLGYITLGLLFLLIVRRRRRLLAEEASNIDLDTATSPDAALGLPRHSGIFHAIGLAFVAEGVFSACYHTCPTPVNFQFDTSFMYVIGVLMALVLYQRRHNDALPNPHVTYLWIAALIFVVVIGVYWHSIYFYAIVLIVALPLSFIATLQLYFFGLWGCIAPKEPLPANIISLYFLNSFTSPRWCSLSMPRRKGRALLLLVINIITWMAIIAGMVTQFQDVPTFFLGLAIINYLIYFCYYVTMKLRHGERLTRLPVLVFVASLALWGAALYFFNDRASSFYLTPAASRDLNKECILFRFYDTHDLWHMLSAYGLFLNAIVLLSLDDDLRATPRARIPVF</sequence>
<keyword evidence="3 9" id="KW-0812">Transmembrane</keyword>
<feature type="transmembrane region" description="Helical" evidence="9">
    <location>
        <begin position="890"/>
        <end position="909"/>
    </location>
</feature>
<evidence type="ECO:0000313" key="11">
    <source>
        <dbReference type="EMBL" id="EGD74709.1"/>
    </source>
</evidence>
<evidence type="ECO:0000256" key="4">
    <source>
        <dbReference type="ARBA" id="ARBA00022729"/>
    </source>
</evidence>
<comment type="subcellular location">
    <subcellularLocation>
        <location evidence="1">Membrane</location>
        <topology evidence="1">Multi-pass membrane protein</topology>
    </subcellularLocation>
</comment>
<protein>
    <submittedName>
        <fullName evidence="11">Msid2</fullName>
    </submittedName>
</protein>
<keyword evidence="7" id="KW-0325">Glycoprotein</keyword>
<dbReference type="KEGG" id="sre:PTSG_06070"/>
<keyword evidence="4 10" id="KW-0732">Signal</keyword>
<dbReference type="PANTHER" id="PTHR12185:SF14">
    <property type="entry name" value="CHOLESTEROL UPTAKE PROTEIN 1"/>
    <property type="match status" value="1"/>
</dbReference>
<accession>F2UDL4</accession>
<evidence type="ECO:0000313" key="12">
    <source>
        <dbReference type="Proteomes" id="UP000007799"/>
    </source>
</evidence>
<feature type="transmembrane region" description="Helical" evidence="9">
    <location>
        <begin position="718"/>
        <end position="739"/>
    </location>
</feature>
<evidence type="ECO:0000256" key="6">
    <source>
        <dbReference type="ARBA" id="ARBA00023136"/>
    </source>
</evidence>
<dbReference type="InterPro" id="IPR025958">
    <property type="entry name" value="SID1_TM_fam"/>
</dbReference>
<feature type="compositionally biased region" description="Acidic residues" evidence="8">
    <location>
        <begin position="418"/>
        <end position="432"/>
    </location>
</feature>
<feature type="signal peptide" evidence="10">
    <location>
        <begin position="1"/>
        <end position="27"/>
    </location>
</feature>
<dbReference type="STRING" id="946362.F2UDL4"/>
<dbReference type="GO" id="GO:0051033">
    <property type="term" value="F:RNA transmembrane transporter activity"/>
    <property type="evidence" value="ECO:0007669"/>
    <property type="project" value="TreeGrafter"/>
</dbReference>
<organism evidence="12">
    <name type="scientific">Salpingoeca rosetta (strain ATCC 50818 / BSB-021)</name>
    <dbReference type="NCBI Taxonomy" id="946362"/>
    <lineage>
        <taxon>Eukaryota</taxon>
        <taxon>Choanoflagellata</taxon>
        <taxon>Craspedida</taxon>
        <taxon>Salpingoecidae</taxon>
        <taxon>Salpingoeca</taxon>
    </lineage>
</organism>
<dbReference type="FunCoup" id="F2UDL4">
    <property type="interactions" value="317"/>
</dbReference>
<feature type="compositionally biased region" description="Basic and acidic residues" evidence="8">
    <location>
        <begin position="385"/>
        <end position="396"/>
    </location>
</feature>
<evidence type="ECO:0000256" key="1">
    <source>
        <dbReference type="ARBA" id="ARBA00004141"/>
    </source>
</evidence>
<evidence type="ECO:0000256" key="10">
    <source>
        <dbReference type="SAM" id="SignalP"/>
    </source>
</evidence>
<dbReference type="Proteomes" id="UP000007799">
    <property type="component" value="Unassembled WGS sequence"/>
</dbReference>
<dbReference type="InParanoid" id="F2UDL4"/>
<feature type="transmembrane region" description="Helical" evidence="9">
    <location>
        <begin position="693"/>
        <end position="712"/>
    </location>
</feature>
<dbReference type="GO" id="GO:0003725">
    <property type="term" value="F:double-stranded RNA binding"/>
    <property type="evidence" value="ECO:0007669"/>
    <property type="project" value="TreeGrafter"/>
</dbReference>
<keyword evidence="6 9" id="KW-0472">Membrane</keyword>
<feature type="transmembrane region" description="Helical" evidence="9">
    <location>
        <begin position="809"/>
        <end position="827"/>
    </location>
</feature>
<name>F2UDL4_SALR5</name>
<evidence type="ECO:0000256" key="2">
    <source>
        <dbReference type="ARBA" id="ARBA00006618"/>
    </source>
</evidence>
<dbReference type="AlphaFoldDB" id="F2UDL4"/>
<feature type="transmembrane region" description="Helical" evidence="9">
    <location>
        <begin position="781"/>
        <end position="803"/>
    </location>
</feature>
<dbReference type="PANTHER" id="PTHR12185">
    <property type="entry name" value="SID1 TRANSMEMBRANE FAMILY MEMEBER"/>
    <property type="match status" value="1"/>
</dbReference>
<feature type="chain" id="PRO_5003287396" evidence="10">
    <location>
        <begin position="28"/>
        <end position="924"/>
    </location>
</feature>
<dbReference type="GO" id="GO:0005764">
    <property type="term" value="C:lysosome"/>
    <property type="evidence" value="ECO:0007669"/>
    <property type="project" value="TreeGrafter"/>
</dbReference>
<keyword evidence="12" id="KW-1185">Reference proteome</keyword>
<reference evidence="11" key="1">
    <citation type="submission" date="2009-08" db="EMBL/GenBank/DDBJ databases">
        <title>Annotation of Salpingoeca rosetta.</title>
        <authorList>
            <consortium name="The Broad Institute Genome Sequencing Platform"/>
            <person name="Russ C."/>
            <person name="Cuomo C."/>
            <person name="Burger G."/>
            <person name="Gray M.W."/>
            <person name="Holland P.W.H."/>
            <person name="King N."/>
            <person name="Lang F.B.F."/>
            <person name="Roger A.J."/>
            <person name="Ruiz-Trillo I."/>
            <person name="Young S.K."/>
            <person name="Zeng Q."/>
            <person name="Gargeya S."/>
            <person name="Alvarado L."/>
            <person name="Berlin A."/>
            <person name="Chapman S.B."/>
            <person name="Chen Z."/>
            <person name="Freedman E."/>
            <person name="Gellesch M."/>
            <person name="Goldberg J."/>
            <person name="Griggs A."/>
            <person name="Gujja S."/>
            <person name="Heilman E."/>
            <person name="Heiman D."/>
            <person name="Howarth C."/>
            <person name="Mehta T."/>
            <person name="Neiman D."/>
            <person name="Pearson M."/>
            <person name="Roberts A."/>
            <person name="Saif S."/>
            <person name="Shea T."/>
            <person name="Shenoy N."/>
            <person name="Sisk P."/>
            <person name="Stolte C."/>
            <person name="Sykes S."/>
            <person name="White J."/>
            <person name="Yandava C."/>
            <person name="Haas B."/>
            <person name="Nusbaum C."/>
            <person name="Birren B."/>
        </authorList>
    </citation>
    <scope>NUCLEOTIDE SEQUENCE [LARGE SCALE GENOMIC DNA]</scope>
    <source>
        <strain evidence="11">ATCC 50818</strain>
    </source>
</reference>
<dbReference type="OrthoDB" id="416618at2759"/>
<feature type="transmembrane region" description="Helical" evidence="9">
    <location>
        <begin position="662"/>
        <end position="681"/>
    </location>
</feature>
<dbReference type="RefSeq" id="XP_004992966.1">
    <property type="nucleotide sequence ID" value="XM_004992909.1"/>
</dbReference>
<evidence type="ECO:0000256" key="7">
    <source>
        <dbReference type="ARBA" id="ARBA00023180"/>
    </source>
</evidence>
<feature type="transmembrane region" description="Helical" evidence="9">
    <location>
        <begin position="839"/>
        <end position="858"/>
    </location>
</feature>
<dbReference type="GeneID" id="16073539"/>
<evidence type="ECO:0000256" key="8">
    <source>
        <dbReference type="SAM" id="MobiDB-lite"/>
    </source>
</evidence>
<feature type="transmembrane region" description="Helical" evidence="9">
    <location>
        <begin position="584"/>
        <end position="601"/>
    </location>
</feature>
<evidence type="ECO:0000256" key="9">
    <source>
        <dbReference type="SAM" id="Phobius"/>
    </source>
</evidence>